<dbReference type="Gramene" id="OMERI06G21700.1">
    <property type="protein sequence ID" value="OMERI06G21700.1"/>
    <property type="gene ID" value="OMERI06G21700"/>
</dbReference>
<dbReference type="Proteomes" id="UP000008021">
    <property type="component" value="Chromosome 6"/>
</dbReference>
<feature type="region of interest" description="Disordered" evidence="1">
    <location>
        <begin position="53"/>
        <end position="81"/>
    </location>
</feature>
<evidence type="ECO:0000313" key="3">
    <source>
        <dbReference type="Proteomes" id="UP000008021"/>
    </source>
</evidence>
<dbReference type="AlphaFoldDB" id="A0A0E0E3Y8"/>
<accession>A0A0E0E3Y8</accession>
<evidence type="ECO:0000313" key="2">
    <source>
        <dbReference type="EnsemblPlants" id="OMERI06G21700.1"/>
    </source>
</evidence>
<feature type="compositionally biased region" description="Low complexity" evidence="1">
    <location>
        <begin position="176"/>
        <end position="186"/>
    </location>
</feature>
<dbReference type="eggNOG" id="ENOG502R5TC">
    <property type="taxonomic scope" value="Eukaryota"/>
</dbReference>
<keyword evidence="3" id="KW-1185">Reference proteome</keyword>
<organism evidence="2">
    <name type="scientific">Oryza meridionalis</name>
    <dbReference type="NCBI Taxonomy" id="40149"/>
    <lineage>
        <taxon>Eukaryota</taxon>
        <taxon>Viridiplantae</taxon>
        <taxon>Streptophyta</taxon>
        <taxon>Embryophyta</taxon>
        <taxon>Tracheophyta</taxon>
        <taxon>Spermatophyta</taxon>
        <taxon>Magnoliopsida</taxon>
        <taxon>Liliopsida</taxon>
        <taxon>Poales</taxon>
        <taxon>Poaceae</taxon>
        <taxon>BOP clade</taxon>
        <taxon>Oryzoideae</taxon>
        <taxon>Oryzeae</taxon>
        <taxon>Oryzinae</taxon>
        <taxon>Oryza</taxon>
    </lineage>
</organism>
<dbReference type="EnsemblPlants" id="OMERI06G21700.1">
    <property type="protein sequence ID" value="OMERI06G21700.1"/>
    <property type="gene ID" value="OMERI06G21700"/>
</dbReference>
<reference evidence="2" key="1">
    <citation type="submission" date="2015-04" db="UniProtKB">
        <authorList>
            <consortium name="EnsemblPlants"/>
        </authorList>
    </citation>
    <scope>IDENTIFICATION</scope>
</reference>
<protein>
    <submittedName>
        <fullName evidence="2">Uncharacterized protein</fullName>
    </submittedName>
</protein>
<evidence type="ECO:0000256" key="1">
    <source>
        <dbReference type="SAM" id="MobiDB-lite"/>
    </source>
</evidence>
<reference evidence="2" key="2">
    <citation type="submission" date="2018-05" db="EMBL/GenBank/DDBJ databases">
        <title>OmerRS3 (Oryza meridionalis Reference Sequence Version 3).</title>
        <authorList>
            <person name="Zhang J."/>
            <person name="Kudrna D."/>
            <person name="Lee S."/>
            <person name="Talag J."/>
            <person name="Welchert J."/>
            <person name="Wing R.A."/>
        </authorList>
    </citation>
    <scope>NUCLEOTIDE SEQUENCE [LARGE SCALE GENOMIC DNA]</scope>
    <source>
        <strain evidence="2">cv. OR44</strain>
    </source>
</reference>
<feature type="region of interest" description="Disordered" evidence="1">
    <location>
        <begin position="163"/>
        <end position="193"/>
    </location>
</feature>
<name>A0A0E0E3Y8_9ORYZ</name>
<sequence length="282" mass="29400">MLLLPPLTSSLLWIDGARKGSNCGAGRKVAAARGTAAATVSQRLRMAAHTTASLSPSLVPSSHPPAGTPTLLSGDGGGVEPPSEPVDAAITAGAKADAAEEQQPPLVGDGYGEGLLFGGAEELDAGCRGAVHWRCWFFVSSDLLRWRCSFKNDHWREPVEEVNEAVDENNGERDTAGVATGSTDSGAGSGDGTLQTQKWCSTATIALRVVAEAAMLFDGNDVDDDDDGRQQFPTGDGCQIECSCAQNRVLAARRDFGRRQKVSSVAMLAATGWVGSNILLVS</sequence>
<proteinExistence type="predicted"/>
<dbReference type="HOGENOM" id="CLU_988252_0_0_1"/>